<comment type="function">
    <text evidence="16">Involved in the biosynthesis of p-aminobenzoate (PABA), a precursor of tetrahydrofolate. Converts 4-amino-4-deoxychorismate into 4-aminobenzoate (PABA) and pyruvate.</text>
</comment>
<dbReference type="EC" id="2.6.1.42" evidence="7"/>
<evidence type="ECO:0000256" key="9">
    <source>
        <dbReference type="ARBA" id="ARBA00022909"/>
    </source>
</evidence>
<evidence type="ECO:0000256" key="20">
    <source>
        <dbReference type="RuleBase" id="RU004516"/>
    </source>
</evidence>
<evidence type="ECO:0000256" key="12">
    <source>
        <dbReference type="ARBA" id="ARBA00048212"/>
    </source>
</evidence>
<dbReference type="InterPro" id="IPR050571">
    <property type="entry name" value="Class-IV_PLP-Dep_Aminotrnsfr"/>
</dbReference>
<dbReference type="FunFam" id="3.20.10.10:FF:000002">
    <property type="entry name" value="D-alanine aminotransferase"/>
    <property type="match status" value="1"/>
</dbReference>
<evidence type="ECO:0000256" key="1">
    <source>
        <dbReference type="ARBA" id="ARBA00001933"/>
    </source>
</evidence>
<dbReference type="InterPro" id="IPR043132">
    <property type="entry name" value="BCAT-like_C"/>
</dbReference>
<dbReference type="Gene3D" id="3.30.470.10">
    <property type="match status" value="1"/>
</dbReference>
<evidence type="ECO:0000256" key="14">
    <source>
        <dbReference type="ARBA" id="ARBA00049229"/>
    </source>
</evidence>
<dbReference type="Proteomes" id="UP000010305">
    <property type="component" value="Unassembled WGS sequence"/>
</dbReference>
<dbReference type="AlphaFoldDB" id="J4KRT0"/>
<comment type="catalytic activity">
    <reaction evidence="13">
        <text>L-isoleucine + 2-oxoglutarate = (S)-3-methyl-2-oxopentanoate + L-glutamate</text>
        <dbReference type="Rhea" id="RHEA:24801"/>
        <dbReference type="ChEBI" id="CHEBI:16810"/>
        <dbReference type="ChEBI" id="CHEBI:29985"/>
        <dbReference type="ChEBI" id="CHEBI:35146"/>
        <dbReference type="ChEBI" id="CHEBI:58045"/>
        <dbReference type="EC" id="2.6.1.42"/>
    </reaction>
</comment>
<evidence type="ECO:0000256" key="8">
    <source>
        <dbReference type="ARBA" id="ARBA00022898"/>
    </source>
</evidence>
<dbReference type="InterPro" id="IPR001544">
    <property type="entry name" value="Aminotrans_IV"/>
</dbReference>
<evidence type="ECO:0000256" key="5">
    <source>
        <dbReference type="ARBA" id="ARBA00005072"/>
    </source>
</evidence>
<evidence type="ECO:0000256" key="4">
    <source>
        <dbReference type="ARBA" id="ARBA00004931"/>
    </source>
</evidence>
<evidence type="ECO:0000256" key="15">
    <source>
        <dbReference type="ARBA" id="ARBA00049529"/>
    </source>
</evidence>
<dbReference type="GO" id="GO:0004084">
    <property type="term" value="F:branched-chain-amino-acid transaminase activity"/>
    <property type="evidence" value="ECO:0007669"/>
    <property type="project" value="UniProtKB-EC"/>
</dbReference>
<evidence type="ECO:0000256" key="17">
    <source>
        <dbReference type="ARBA" id="ARBA00069174"/>
    </source>
</evidence>
<comment type="pathway">
    <text evidence="10">Cofactor biosynthesis; tetrahydrofolate biosynthesis; 4-aminobenzoate from chorismate: step 2/2.</text>
</comment>
<dbReference type="GO" id="GO:0008652">
    <property type="term" value="P:amino acid biosynthetic process"/>
    <property type="evidence" value="ECO:0007669"/>
    <property type="project" value="UniProtKB-ARBA"/>
</dbReference>
<gene>
    <name evidence="21" type="ORF">NT01SARS_1300</name>
</gene>
<dbReference type="InterPro" id="IPR018300">
    <property type="entry name" value="Aminotrans_IV_CS"/>
</dbReference>
<comment type="pathway">
    <text evidence="5">Amino-acid biosynthesis; L-leucine biosynthesis; L-leucine from 3-methyl-2-oxobutanoate: step 4/4.</text>
</comment>
<comment type="cofactor">
    <cofactor evidence="1 20">
        <name>pyridoxal 5'-phosphate</name>
        <dbReference type="ChEBI" id="CHEBI:597326"/>
    </cofactor>
</comment>
<dbReference type="PANTHER" id="PTHR42743:SF11">
    <property type="entry name" value="AMINODEOXYCHORISMATE LYASE"/>
    <property type="match status" value="1"/>
</dbReference>
<evidence type="ECO:0000313" key="22">
    <source>
        <dbReference type="Proteomes" id="UP000010305"/>
    </source>
</evidence>
<comment type="catalytic activity">
    <reaction evidence="15">
        <text>4-amino-4-deoxychorismate = 4-aminobenzoate + pyruvate + H(+)</text>
        <dbReference type="Rhea" id="RHEA:16201"/>
        <dbReference type="ChEBI" id="CHEBI:15361"/>
        <dbReference type="ChEBI" id="CHEBI:15378"/>
        <dbReference type="ChEBI" id="CHEBI:17836"/>
        <dbReference type="ChEBI" id="CHEBI:58406"/>
        <dbReference type="EC" id="4.1.3.38"/>
    </reaction>
</comment>
<dbReference type="STRING" id="1123866.NT01SARS_1300"/>
<proteinExistence type="inferred from homology"/>
<organism evidence="21 22">
    <name type="scientific">SAR86 cluster bacterium SAR86A</name>
    <dbReference type="NCBI Taxonomy" id="1123866"/>
    <lineage>
        <taxon>Bacteria</taxon>
        <taxon>Pseudomonadati</taxon>
        <taxon>Pseudomonadota</taxon>
        <taxon>Gammaproteobacteria</taxon>
        <taxon>SAR86 cluster</taxon>
    </lineage>
</organism>
<dbReference type="Gene3D" id="3.20.10.10">
    <property type="entry name" value="D-amino Acid Aminotransferase, subunit A, domain 2"/>
    <property type="match status" value="1"/>
</dbReference>
<comment type="catalytic activity">
    <reaction evidence="14">
        <text>L-leucine + 2-oxoglutarate = 4-methyl-2-oxopentanoate + L-glutamate</text>
        <dbReference type="Rhea" id="RHEA:18321"/>
        <dbReference type="ChEBI" id="CHEBI:16810"/>
        <dbReference type="ChEBI" id="CHEBI:17865"/>
        <dbReference type="ChEBI" id="CHEBI:29985"/>
        <dbReference type="ChEBI" id="CHEBI:57427"/>
        <dbReference type="EC" id="2.6.1.42"/>
    </reaction>
</comment>
<dbReference type="SUPFAM" id="SSF56752">
    <property type="entry name" value="D-aminoacid aminotransferase-like PLP-dependent enzymes"/>
    <property type="match status" value="1"/>
</dbReference>
<comment type="pathway">
    <text evidence="3">Amino-acid biosynthesis; L-isoleucine biosynthesis; L-isoleucine from 2-oxobutanoate: step 4/4.</text>
</comment>
<evidence type="ECO:0000256" key="10">
    <source>
        <dbReference type="ARBA" id="ARBA00035633"/>
    </source>
</evidence>
<evidence type="ECO:0000256" key="11">
    <source>
        <dbReference type="ARBA" id="ARBA00035676"/>
    </source>
</evidence>
<dbReference type="InterPro" id="IPR043131">
    <property type="entry name" value="BCAT-like_N"/>
</dbReference>
<evidence type="ECO:0000256" key="7">
    <source>
        <dbReference type="ARBA" id="ARBA00013053"/>
    </source>
</evidence>
<dbReference type="EMBL" id="JH611157">
    <property type="protein sequence ID" value="EJP71489.1"/>
    <property type="molecule type" value="Genomic_DNA"/>
</dbReference>
<reference evidence="21 22" key="1">
    <citation type="journal article" date="2012" name="ISME J.">
        <title>Genomic insights to SAR86, an abundant and uncultivated marine bacterial lineage.</title>
        <authorList>
            <person name="Dupont C.L."/>
            <person name="Rusch D.B."/>
            <person name="Yooseph S."/>
            <person name="Lombardo M.J."/>
            <person name="Richter R.A."/>
            <person name="Valas R."/>
            <person name="Novotny M."/>
            <person name="Yee-Greenbaum J."/>
            <person name="Selengut J.D."/>
            <person name="Haft D.H."/>
            <person name="Halpern A.L."/>
            <person name="Lasken R.S."/>
            <person name="Nealson K."/>
            <person name="Friedman R."/>
            <person name="Venter J.C."/>
        </authorList>
    </citation>
    <scope>NUCLEOTIDE SEQUENCE [LARGE SCALE GENOMIC DNA]</scope>
</reference>
<name>J4KRT0_9GAMM</name>
<evidence type="ECO:0000256" key="3">
    <source>
        <dbReference type="ARBA" id="ARBA00004824"/>
    </source>
</evidence>
<dbReference type="EC" id="4.1.3.38" evidence="11"/>
<comment type="pathway">
    <text evidence="4">Amino-acid biosynthesis; L-valine biosynthesis; L-valine from pyruvate: step 4/4.</text>
</comment>
<evidence type="ECO:0000256" key="16">
    <source>
        <dbReference type="ARBA" id="ARBA00054027"/>
    </source>
</evidence>
<dbReference type="PANTHER" id="PTHR42743">
    <property type="entry name" value="AMINO-ACID AMINOTRANSFERASE"/>
    <property type="match status" value="1"/>
</dbReference>
<dbReference type="HOGENOM" id="CLU_020844_4_1_6"/>
<dbReference type="PROSITE" id="PS00770">
    <property type="entry name" value="AA_TRANSFER_CLASS_4"/>
    <property type="match status" value="1"/>
</dbReference>
<evidence type="ECO:0000256" key="18">
    <source>
        <dbReference type="ARBA" id="ARBA00080135"/>
    </source>
</evidence>
<keyword evidence="9" id="KW-0289">Folate biosynthesis</keyword>
<protein>
    <recommendedName>
        <fullName evidence="17">Aminodeoxychorismate lyase</fullName>
        <ecNumber evidence="7">2.6.1.42</ecNumber>
        <ecNumber evidence="11">4.1.3.38</ecNumber>
    </recommendedName>
    <alternativeName>
        <fullName evidence="18">4-amino-4-deoxychorismate lyase</fullName>
    </alternativeName>
</protein>
<dbReference type="Pfam" id="PF01063">
    <property type="entry name" value="Aminotran_4"/>
    <property type="match status" value="1"/>
</dbReference>
<dbReference type="GO" id="GO:0005829">
    <property type="term" value="C:cytosol"/>
    <property type="evidence" value="ECO:0007669"/>
    <property type="project" value="TreeGrafter"/>
</dbReference>
<keyword evidence="8 20" id="KW-0663">Pyridoxal phosphate</keyword>
<dbReference type="InterPro" id="IPR036038">
    <property type="entry name" value="Aminotransferase-like"/>
</dbReference>
<evidence type="ECO:0000256" key="2">
    <source>
        <dbReference type="ARBA" id="ARBA00003109"/>
    </source>
</evidence>
<accession>J4KRT0</accession>
<evidence type="ECO:0000256" key="6">
    <source>
        <dbReference type="ARBA" id="ARBA00009320"/>
    </source>
</evidence>
<evidence type="ECO:0000256" key="13">
    <source>
        <dbReference type="ARBA" id="ARBA00048798"/>
    </source>
</evidence>
<dbReference type="GO" id="GO:0046656">
    <property type="term" value="P:folic acid biosynthetic process"/>
    <property type="evidence" value="ECO:0007669"/>
    <property type="project" value="UniProtKB-KW"/>
</dbReference>
<dbReference type="GO" id="GO:0008696">
    <property type="term" value="F:4-amino-4-deoxychorismate lyase activity"/>
    <property type="evidence" value="ECO:0007669"/>
    <property type="project" value="UniProtKB-EC"/>
</dbReference>
<comment type="similarity">
    <text evidence="6 19">Belongs to the class-IV pyridoxal-phosphate-dependent aminotransferase family.</text>
</comment>
<sequence length="276" mass="31522">MDQIHAIYNGNFDNLEDIKVSPLSRAYTFSDSVYEVIPFFNNEVIAFNRHIERLQYSCRSMNIDANIDQSSKEILQLISLSKIKDGYVYYQISRGVDPIRSHMYSSKLHAETFGYVTSHKFEEQTLKVALCEDIRWQRCDIKSTSLLGNVLSMNEAKDQACDEVIMYKENKITEGGASNVFFIKNNRIFTPSLSSNILPGITRELLISEAAKHEVKIMEQDCSLDDLVKAESVWLTSSTKGLAPVSEIVNQNSNLDVSHPLFKKCQNIFKDAYFKE</sequence>
<comment type="function">
    <text evidence="2">Acts on leucine, isoleucine and valine.</text>
</comment>
<evidence type="ECO:0000313" key="21">
    <source>
        <dbReference type="EMBL" id="EJP71489.1"/>
    </source>
</evidence>
<evidence type="ECO:0000256" key="19">
    <source>
        <dbReference type="RuleBase" id="RU004106"/>
    </source>
</evidence>
<comment type="catalytic activity">
    <reaction evidence="12">
        <text>L-valine + 2-oxoglutarate = 3-methyl-2-oxobutanoate + L-glutamate</text>
        <dbReference type="Rhea" id="RHEA:24813"/>
        <dbReference type="ChEBI" id="CHEBI:11851"/>
        <dbReference type="ChEBI" id="CHEBI:16810"/>
        <dbReference type="ChEBI" id="CHEBI:29985"/>
        <dbReference type="ChEBI" id="CHEBI:57762"/>
        <dbReference type="EC" id="2.6.1.42"/>
    </reaction>
</comment>